<name>A0A9X1T0R6_9HYPH</name>
<comment type="catalytic activity">
    <reaction evidence="2 18 19">
        <text>(6R)-NADPHX = (6S)-NADPHX</text>
        <dbReference type="Rhea" id="RHEA:32227"/>
        <dbReference type="ChEBI" id="CHEBI:64076"/>
        <dbReference type="ChEBI" id="CHEBI:64077"/>
        <dbReference type="EC" id="5.1.99.6"/>
    </reaction>
</comment>
<evidence type="ECO:0000256" key="4">
    <source>
        <dbReference type="ARBA" id="ARBA00009524"/>
    </source>
</evidence>
<comment type="caution">
    <text evidence="22">The sequence shown here is derived from an EMBL/GenBank/DDBJ whole genome shotgun (WGS) entry which is preliminary data.</text>
</comment>
<evidence type="ECO:0000256" key="2">
    <source>
        <dbReference type="ARBA" id="ARBA00000909"/>
    </source>
</evidence>
<evidence type="ECO:0000256" key="16">
    <source>
        <dbReference type="ARBA" id="ARBA00049209"/>
    </source>
</evidence>
<comment type="similarity">
    <text evidence="3 19">In the N-terminal section; belongs to the NnrE/AIBP family.</text>
</comment>
<evidence type="ECO:0000256" key="1">
    <source>
        <dbReference type="ARBA" id="ARBA00000013"/>
    </source>
</evidence>
<dbReference type="SUPFAM" id="SSF64153">
    <property type="entry name" value="YjeF N-terminal domain-like"/>
    <property type="match status" value="1"/>
</dbReference>
<dbReference type="PROSITE" id="PS51385">
    <property type="entry name" value="YJEF_N"/>
    <property type="match status" value="1"/>
</dbReference>
<dbReference type="Gene3D" id="3.40.1190.20">
    <property type="match status" value="1"/>
</dbReference>
<feature type="binding site" evidence="17">
    <location>
        <position position="323"/>
    </location>
    <ligand>
        <name>(6S)-NADPHX</name>
        <dbReference type="ChEBI" id="CHEBI:64076"/>
    </ligand>
</feature>
<dbReference type="EC" id="5.1.99.6" evidence="19"/>
<feature type="binding site" evidence="17">
    <location>
        <begin position="411"/>
        <end position="415"/>
    </location>
    <ligand>
        <name>AMP</name>
        <dbReference type="ChEBI" id="CHEBI:456215"/>
    </ligand>
</feature>
<evidence type="ECO:0000256" key="13">
    <source>
        <dbReference type="ARBA" id="ARBA00023268"/>
    </source>
</evidence>
<evidence type="ECO:0000256" key="15">
    <source>
        <dbReference type="ARBA" id="ARBA00048238"/>
    </source>
</evidence>
<comment type="catalytic activity">
    <reaction evidence="1 18 19">
        <text>(6R)-NADHX = (6S)-NADHX</text>
        <dbReference type="Rhea" id="RHEA:32215"/>
        <dbReference type="ChEBI" id="CHEBI:64074"/>
        <dbReference type="ChEBI" id="CHEBI:64075"/>
        <dbReference type="EC" id="5.1.99.6"/>
    </reaction>
</comment>
<comment type="catalytic activity">
    <reaction evidence="15 17 19">
        <text>(6S)-NADHX + ADP = AMP + phosphate + NADH + H(+)</text>
        <dbReference type="Rhea" id="RHEA:32223"/>
        <dbReference type="ChEBI" id="CHEBI:15378"/>
        <dbReference type="ChEBI" id="CHEBI:43474"/>
        <dbReference type="ChEBI" id="CHEBI:57945"/>
        <dbReference type="ChEBI" id="CHEBI:64074"/>
        <dbReference type="ChEBI" id="CHEBI:456215"/>
        <dbReference type="ChEBI" id="CHEBI:456216"/>
        <dbReference type="EC" id="4.2.1.136"/>
    </reaction>
</comment>
<keyword evidence="6 17" id="KW-0547">Nucleotide-binding</keyword>
<dbReference type="PANTHER" id="PTHR12592:SF0">
    <property type="entry name" value="ATP-DEPENDENT (S)-NAD(P)H-HYDRATE DEHYDRATASE"/>
    <property type="match status" value="1"/>
</dbReference>
<feature type="binding site" evidence="17">
    <location>
        <position position="441"/>
    </location>
    <ligand>
        <name>(6S)-NADPHX</name>
        <dbReference type="ChEBI" id="CHEBI:64076"/>
    </ligand>
</feature>
<evidence type="ECO:0000313" key="23">
    <source>
        <dbReference type="Proteomes" id="UP001139089"/>
    </source>
</evidence>
<keyword evidence="13" id="KW-0511">Multifunctional enzyme</keyword>
<evidence type="ECO:0000313" key="22">
    <source>
        <dbReference type="EMBL" id="MCD7109737.1"/>
    </source>
</evidence>
<dbReference type="EC" id="4.2.1.136" evidence="19"/>
<gene>
    <name evidence="18" type="primary">nnrE</name>
    <name evidence="17" type="synonym">nnrD</name>
    <name evidence="22" type="ORF">LRX75_11885</name>
</gene>
<dbReference type="Pfam" id="PF03853">
    <property type="entry name" value="YjeF_N"/>
    <property type="match status" value="1"/>
</dbReference>
<feature type="binding site" evidence="18">
    <location>
        <position position="65"/>
    </location>
    <ligand>
        <name>K(+)</name>
        <dbReference type="ChEBI" id="CHEBI:29103"/>
    </ligand>
</feature>
<comment type="function">
    <text evidence="14 19">Bifunctional enzyme that catalyzes the epimerization of the S- and R-forms of NAD(P)HX and the dehydration of the S-form of NAD(P)HX at the expense of ADP, which is converted to AMP. This allows the repair of both epimers of NAD(P)HX, a damaged form of NAD(P)H that is a result of enzymatic or heat-dependent hydration.</text>
</comment>
<evidence type="ECO:0000256" key="7">
    <source>
        <dbReference type="ARBA" id="ARBA00022840"/>
    </source>
</evidence>
<dbReference type="SUPFAM" id="SSF53613">
    <property type="entry name" value="Ribokinase-like"/>
    <property type="match status" value="1"/>
</dbReference>
<dbReference type="Pfam" id="PF01256">
    <property type="entry name" value="Carb_kinase"/>
    <property type="match status" value="1"/>
</dbReference>
<comment type="similarity">
    <text evidence="4 19">In the C-terminal section; belongs to the NnrD/CARKD family.</text>
</comment>
<accession>A0A9X1T0R6</accession>
<dbReference type="PIRSF" id="PIRSF017184">
    <property type="entry name" value="Nnr"/>
    <property type="match status" value="1"/>
</dbReference>
<dbReference type="GO" id="GO:0052855">
    <property type="term" value="F:ADP-dependent NAD(P)H-hydrate dehydratase activity"/>
    <property type="evidence" value="ECO:0007669"/>
    <property type="project" value="UniProtKB-UniRule"/>
</dbReference>
<comment type="function">
    <text evidence="17">Catalyzes the dehydration of the S-form of NAD(P)HX at the expense of ADP, which is converted to AMP. Together with NAD(P)HX epimerase, which catalyzes the epimerization of the S- and R-forms, the enzyme allows the repair of both epimers of NAD(P)HX, a damaged form of NAD(P)H that is a result of enzymatic or heat-dependent hydration.</text>
</comment>
<keyword evidence="10 17" id="KW-0520">NAD</keyword>
<evidence type="ECO:0000259" key="20">
    <source>
        <dbReference type="PROSITE" id="PS51383"/>
    </source>
</evidence>
<keyword evidence="8 17" id="KW-0521">NADP</keyword>
<dbReference type="NCBIfam" id="TIGR00197">
    <property type="entry name" value="yjeF_nterm"/>
    <property type="match status" value="1"/>
</dbReference>
<dbReference type="HAMAP" id="MF_01966">
    <property type="entry name" value="NADHX_epimerase"/>
    <property type="match status" value="1"/>
</dbReference>
<comment type="cofactor">
    <cofactor evidence="18 19">
        <name>K(+)</name>
        <dbReference type="ChEBI" id="CHEBI:29103"/>
    </cofactor>
    <text evidence="18 19">Binds 1 potassium ion per subunit.</text>
</comment>
<reference evidence="22" key="1">
    <citation type="submission" date="2021-12" db="EMBL/GenBank/DDBJ databases">
        <authorList>
            <person name="Li Y."/>
        </authorList>
    </citation>
    <scope>NUCLEOTIDE SEQUENCE</scope>
    <source>
        <strain evidence="22">DKSPLA3</strain>
    </source>
</reference>
<feature type="binding site" evidence="17">
    <location>
        <position position="440"/>
    </location>
    <ligand>
        <name>AMP</name>
        <dbReference type="ChEBI" id="CHEBI:456215"/>
    </ligand>
</feature>
<evidence type="ECO:0000256" key="10">
    <source>
        <dbReference type="ARBA" id="ARBA00023027"/>
    </source>
</evidence>
<evidence type="ECO:0000256" key="14">
    <source>
        <dbReference type="ARBA" id="ARBA00025153"/>
    </source>
</evidence>
<dbReference type="InterPro" id="IPR030677">
    <property type="entry name" value="Nnr"/>
</dbReference>
<feature type="domain" description="YjeF N-terminal" evidence="21">
    <location>
        <begin position="17"/>
        <end position="215"/>
    </location>
</feature>
<dbReference type="GO" id="GO:0052856">
    <property type="term" value="F:NAD(P)HX epimerase activity"/>
    <property type="evidence" value="ECO:0007669"/>
    <property type="project" value="UniProtKB-UniRule"/>
</dbReference>
<protein>
    <recommendedName>
        <fullName evidence="19">Bifunctional NAD(P)H-hydrate repair enzyme</fullName>
    </recommendedName>
    <alternativeName>
        <fullName evidence="19">Nicotinamide nucleotide repair protein</fullName>
    </alternativeName>
    <domain>
        <recommendedName>
            <fullName evidence="19">ADP-dependent (S)-NAD(P)H-hydrate dehydratase</fullName>
            <ecNumber evidence="19">4.2.1.136</ecNumber>
        </recommendedName>
        <alternativeName>
            <fullName evidence="19">ADP-dependent NAD(P)HX dehydratase</fullName>
        </alternativeName>
    </domain>
    <domain>
        <recommendedName>
            <fullName evidence="19">NAD(P)H-hydrate epimerase</fullName>
            <ecNumber evidence="19">5.1.99.6</ecNumber>
        </recommendedName>
    </domain>
</protein>
<feature type="binding site" evidence="18">
    <location>
        <position position="125"/>
    </location>
    <ligand>
        <name>K(+)</name>
        <dbReference type="ChEBI" id="CHEBI:29103"/>
    </ligand>
</feature>
<evidence type="ECO:0000256" key="9">
    <source>
        <dbReference type="ARBA" id="ARBA00022958"/>
    </source>
</evidence>
<comment type="subunit">
    <text evidence="17">Homotetramer.</text>
</comment>
<dbReference type="InterPro" id="IPR017953">
    <property type="entry name" value="Carbohydrate_kinase_pred_CS"/>
</dbReference>
<dbReference type="PANTHER" id="PTHR12592">
    <property type="entry name" value="ATP-DEPENDENT (S)-NAD(P)H-HYDRATE DEHYDRATASE FAMILY MEMBER"/>
    <property type="match status" value="1"/>
</dbReference>
<feature type="binding site" evidence="17">
    <location>
        <position position="374"/>
    </location>
    <ligand>
        <name>(6S)-NADPHX</name>
        <dbReference type="ChEBI" id="CHEBI:64076"/>
    </ligand>
</feature>
<evidence type="ECO:0000256" key="17">
    <source>
        <dbReference type="HAMAP-Rule" id="MF_01965"/>
    </source>
</evidence>
<evidence type="ECO:0000256" key="18">
    <source>
        <dbReference type="HAMAP-Rule" id="MF_01966"/>
    </source>
</evidence>
<dbReference type="NCBIfam" id="TIGR00196">
    <property type="entry name" value="yjeF_cterm"/>
    <property type="match status" value="1"/>
</dbReference>
<feature type="domain" description="YjeF C-terminal" evidence="20">
    <location>
        <begin position="225"/>
        <end position="495"/>
    </location>
</feature>
<dbReference type="Proteomes" id="UP001139089">
    <property type="component" value="Unassembled WGS sequence"/>
</dbReference>
<feature type="binding site" evidence="18">
    <location>
        <begin position="64"/>
        <end position="68"/>
    </location>
    <ligand>
        <name>(6S)-NADPHX</name>
        <dbReference type="ChEBI" id="CHEBI:64076"/>
    </ligand>
</feature>
<dbReference type="Gene3D" id="3.40.50.10260">
    <property type="entry name" value="YjeF N-terminal domain"/>
    <property type="match status" value="1"/>
</dbReference>
<comment type="caution">
    <text evidence="18">Lacks conserved residue(s) required for the propagation of feature annotation.</text>
</comment>
<comment type="similarity">
    <text evidence="17">Belongs to the NnrD/CARKD family.</text>
</comment>
<dbReference type="GO" id="GO:0046872">
    <property type="term" value="F:metal ion binding"/>
    <property type="evidence" value="ECO:0007669"/>
    <property type="project" value="UniProtKB-UniRule"/>
</dbReference>
<dbReference type="InterPro" id="IPR000631">
    <property type="entry name" value="CARKD"/>
</dbReference>
<evidence type="ECO:0000256" key="3">
    <source>
        <dbReference type="ARBA" id="ARBA00006001"/>
    </source>
</evidence>
<keyword evidence="11 18" id="KW-0413">Isomerase</keyword>
<dbReference type="InterPro" id="IPR004443">
    <property type="entry name" value="YjeF_N_dom"/>
</dbReference>
<evidence type="ECO:0000256" key="8">
    <source>
        <dbReference type="ARBA" id="ARBA00022857"/>
    </source>
</evidence>
<evidence type="ECO:0000256" key="5">
    <source>
        <dbReference type="ARBA" id="ARBA00022723"/>
    </source>
</evidence>
<dbReference type="InterPro" id="IPR036652">
    <property type="entry name" value="YjeF_N_dom_sf"/>
</dbReference>
<keyword evidence="12 17" id="KW-0456">Lyase</keyword>
<sequence>MGVETDIASWILTPSDMTAVDRDAATSGLSSFGLMRAAGYAVAASALRHYPAATRFVCLCGVGNNGGDAMIAAEALTGSGADVAVYLMGDRARLAGDAARAFATVPLRSQPLGAYVPAIGDVVIDGLFGAGLSRAVSGALATLMRAVTDLALPVIAIDLPSGVDGRSGQVLGDSFQAAQTVTFMARKPGHLLLPGRTLCGALEVVDIGIPARIIRSHRAPLVENTPALWRDAVKALDPGAHKYRRGHLVVFSGAAASSGAARMSATAGLSAGAGLVTMVAPTEAMPTLAAHLTAVMLKPVDTDAMLSDLIEDTRLNAFVLGPGFGAPERVRRFVAALCDRPLVLDADGITAFREDPQALFDAFRGPVRLVLTPHDGEFSRLFPDLAGDTALSKIDRATMAAARSNAVLILKGPDTVIAEPHGRVAINANAPPWLATAGSGDVLAGIVGAHLAQGMPPFEAAASAVWRHGAAGHEAGEGMTAEDLLRAIRPLPQAS</sequence>
<organism evidence="22 23">
    <name type="scientific">Rhizobium quercicola</name>
    <dbReference type="NCBI Taxonomy" id="2901226"/>
    <lineage>
        <taxon>Bacteria</taxon>
        <taxon>Pseudomonadati</taxon>
        <taxon>Pseudomonadota</taxon>
        <taxon>Alphaproteobacteria</taxon>
        <taxon>Hyphomicrobiales</taxon>
        <taxon>Rhizobiaceae</taxon>
        <taxon>Rhizobium/Agrobacterium group</taxon>
        <taxon>Rhizobium</taxon>
    </lineage>
</organism>
<comment type="catalytic activity">
    <reaction evidence="16 17 19">
        <text>(6S)-NADPHX + ADP = AMP + phosphate + NADPH + H(+)</text>
        <dbReference type="Rhea" id="RHEA:32235"/>
        <dbReference type="ChEBI" id="CHEBI:15378"/>
        <dbReference type="ChEBI" id="CHEBI:43474"/>
        <dbReference type="ChEBI" id="CHEBI:57783"/>
        <dbReference type="ChEBI" id="CHEBI:64076"/>
        <dbReference type="ChEBI" id="CHEBI:456215"/>
        <dbReference type="ChEBI" id="CHEBI:456216"/>
        <dbReference type="EC" id="4.2.1.136"/>
    </reaction>
</comment>
<keyword evidence="9 18" id="KW-0630">Potassium</keyword>
<evidence type="ECO:0000256" key="6">
    <source>
        <dbReference type="ARBA" id="ARBA00022741"/>
    </source>
</evidence>
<evidence type="ECO:0000259" key="21">
    <source>
        <dbReference type="PROSITE" id="PS51385"/>
    </source>
</evidence>
<feature type="binding site" evidence="18">
    <location>
        <position position="158"/>
    </location>
    <ligand>
        <name>(6S)-NADPHX</name>
        <dbReference type="ChEBI" id="CHEBI:64076"/>
    </ligand>
</feature>
<dbReference type="RefSeq" id="WP_231814632.1">
    <property type="nucleotide sequence ID" value="NZ_JAJOZR010000007.1"/>
</dbReference>
<feature type="binding site" evidence="17">
    <location>
        <position position="260"/>
    </location>
    <ligand>
        <name>(6S)-NADPHX</name>
        <dbReference type="ChEBI" id="CHEBI:64076"/>
    </ligand>
</feature>
<keyword evidence="5 18" id="KW-0479">Metal-binding</keyword>
<dbReference type="PROSITE" id="PS01050">
    <property type="entry name" value="YJEF_C_2"/>
    <property type="match status" value="1"/>
</dbReference>
<comment type="similarity">
    <text evidence="18">Belongs to the NnrE/AIBP family.</text>
</comment>
<dbReference type="CDD" id="cd01171">
    <property type="entry name" value="YXKO-related"/>
    <property type="match status" value="1"/>
</dbReference>
<dbReference type="PROSITE" id="PS51383">
    <property type="entry name" value="YJEF_C_3"/>
    <property type="match status" value="1"/>
</dbReference>
<feature type="binding site" evidence="18">
    <location>
        <begin position="129"/>
        <end position="135"/>
    </location>
    <ligand>
        <name>(6S)-NADPHX</name>
        <dbReference type="ChEBI" id="CHEBI:64076"/>
    </ligand>
</feature>
<dbReference type="EMBL" id="JAJOZR010000007">
    <property type="protein sequence ID" value="MCD7109737.1"/>
    <property type="molecule type" value="Genomic_DNA"/>
</dbReference>
<dbReference type="GO" id="GO:0046496">
    <property type="term" value="P:nicotinamide nucleotide metabolic process"/>
    <property type="evidence" value="ECO:0007669"/>
    <property type="project" value="UniProtKB-UniRule"/>
</dbReference>
<dbReference type="GO" id="GO:0110051">
    <property type="term" value="P:metabolite repair"/>
    <property type="evidence" value="ECO:0007669"/>
    <property type="project" value="TreeGrafter"/>
</dbReference>
<evidence type="ECO:0000256" key="11">
    <source>
        <dbReference type="ARBA" id="ARBA00023235"/>
    </source>
</evidence>
<comment type="function">
    <text evidence="18">Catalyzes the epimerization of the S- and R-forms of NAD(P)HX, a damaged form of NAD(P)H that is a result of enzymatic or heat-dependent hydration. This is a prerequisite for the S-specific NAD(P)H-hydrate dehydratase to allow the repair of both epimers of NAD(P)HX.</text>
</comment>
<evidence type="ECO:0000256" key="19">
    <source>
        <dbReference type="PIRNR" id="PIRNR017184"/>
    </source>
</evidence>
<evidence type="ECO:0000256" key="12">
    <source>
        <dbReference type="ARBA" id="ARBA00023239"/>
    </source>
</evidence>
<dbReference type="AlphaFoldDB" id="A0A9X1T0R6"/>
<dbReference type="GO" id="GO:0005524">
    <property type="term" value="F:ATP binding"/>
    <property type="evidence" value="ECO:0007669"/>
    <property type="project" value="UniProtKB-UniRule"/>
</dbReference>
<dbReference type="InterPro" id="IPR029056">
    <property type="entry name" value="Ribokinase-like"/>
</dbReference>
<keyword evidence="23" id="KW-1185">Reference proteome</keyword>
<keyword evidence="7 17" id="KW-0067">ATP-binding</keyword>
<dbReference type="HAMAP" id="MF_01965">
    <property type="entry name" value="NADHX_dehydratase"/>
    <property type="match status" value="1"/>
</dbReference>
<comment type="cofactor">
    <cofactor evidence="17">
        <name>Mg(2+)</name>
        <dbReference type="ChEBI" id="CHEBI:18420"/>
    </cofactor>
</comment>
<feature type="binding site" evidence="18">
    <location>
        <position position="161"/>
    </location>
    <ligand>
        <name>K(+)</name>
        <dbReference type="ChEBI" id="CHEBI:29103"/>
    </ligand>
</feature>
<proteinExistence type="inferred from homology"/>